<evidence type="ECO:0000313" key="6">
    <source>
        <dbReference type="EMBL" id="QQG44884.1"/>
    </source>
</evidence>
<dbReference type="EMBL" id="CP066690">
    <property type="protein sequence ID" value="QQG44884.1"/>
    <property type="molecule type" value="Genomic_DNA"/>
</dbReference>
<keyword evidence="4" id="KW-0378">Hydrolase</keyword>
<dbReference type="GO" id="GO:0004526">
    <property type="term" value="F:ribonuclease P activity"/>
    <property type="evidence" value="ECO:0007669"/>
    <property type="project" value="InterPro"/>
</dbReference>
<dbReference type="Proteomes" id="UP000595618">
    <property type="component" value="Chromosome"/>
</dbReference>
<dbReference type="PANTHER" id="PTHR33992:SF1">
    <property type="entry name" value="RIBONUCLEASE P PROTEIN COMPONENT"/>
    <property type="match status" value="1"/>
</dbReference>
<proteinExistence type="predicted"/>
<dbReference type="PANTHER" id="PTHR33992">
    <property type="entry name" value="RIBONUCLEASE P PROTEIN COMPONENT"/>
    <property type="match status" value="1"/>
</dbReference>
<dbReference type="InterPro" id="IPR000100">
    <property type="entry name" value="RNase_P"/>
</dbReference>
<name>A0A7T5UPI7_9BACT</name>
<accession>A0A7T5UPI7</accession>
<gene>
    <name evidence="6" type="ORF">HYW89_02620</name>
</gene>
<keyword evidence="2" id="KW-0540">Nuclease</keyword>
<evidence type="ECO:0000256" key="2">
    <source>
        <dbReference type="ARBA" id="ARBA00022722"/>
    </source>
</evidence>
<dbReference type="GO" id="GO:0000049">
    <property type="term" value="F:tRNA binding"/>
    <property type="evidence" value="ECO:0007669"/>
    <property type="project" value="InterPro"/>
</dbReference>
<reference evidence="6 7" key="1">
    <citation type="submission" date="2020-07" db="EMBL/GenBank/DDBJ databases">
        <title>Huge and variable diversity of episymbiotic CPR bacteria and DPANN archaea in groundwater ecosystems.</title>
        <authorList>
            <person name="He C.Y."/>
            <person name="Keren R."/>
            <person name="Whittaker M."/>
            <person name="Farag I.F."/>
            <person name="Doudna J."/>
            <person name="Cate J.H.D."/>
            <person name="Banfield J.F."/>
        </authorList>
    </citation>
    <scope>NUCLEOTIDE SEQUENCE [LARGE SCALE GENOMIC DNA]</scope>
    <source>
        <strain evidence="6">NC_groundwater_541_Ag_S-0.1um_46_50</strain>
    </source>
</reference>
<protein>
    <submittedName>
        <fullName evidence="6">Ribonuclease P protein component</fullName>
    </submittedName>
</protein>
<dbReference type="InterPro" id="IPR020568">
    <property type="entry name" value="Ribosomal_Su5_D2-typ_SF"/>
</dbReference>
<evidence type="ECO:0000256" key="4">
    <source>
        <dbReference type="ARBA" id="ARBA00022801"/>
    </source>
</evidence>
<evidence type="ECO:0000313" key="7">
    <source>
        <dbReference type="Proteomes" id="UP000595618"/>
    </source>
</evidence>
<evidence type="ECO:0000256" key="1">
    <source>
        <dbReference type="ARBA" id="ARBA00022694"/>
    </source>
</evidence>
<dbReference type="Pfam" id="PF00825">
    <property type="entry name" value="Ribonuclease_P"/>
    <property type="match status" value="1"/>
</dbReference>
<keyword evidence="3" id="KW-0255">Endonuclease</keyword>
<dbReference type="AlphaFoldDB" id="A0A7T5UPI7"/>
<keyword evidence="1" id="KW-0819">tRNA processing</keyword>
<dbReference type="SUPFAM" id="SSF54211">
    <property type="entry name" value="Ribosomal protein S5 domain 2-like"/>
    <property type="match status" value="1"/>
</dbReference>
<keyword evidence="5" id="KW-0694">RNA-binding</keyword>
<organism evidence="6 7">
    <name type="scientific">Candidatus Sungiibacteriota bacterium</name>
    <dbReference type="NCBI Taxonomy" id="2750080"/>
    <lineage>
        <taxon>Bacteria</taxon>
        <taxon>Candidatus Sungiibacteriota</taxon>
    </lineage>
</organism>
<evidence type="ECO:0000256" key="5">
    <source>
        <dbReference type="ARBA" id="ARBA00022884"/>
    </source>
</evidence>
<dbReference type="GO" id="GO:0030677">
    <property type="term" value="C:ribonuclease P complex"/>
    <property type="evidence" value="ECO:0007669"/>
    <property type="project" value="TreeGrafter"/>
</dbReference>
<dbReference type="GO" id="GO:0042781">
    <property type="term" value="F:3'-tRNA processing endoribonuclease activity"/>
    <property type="evidence" value="ECO:0007669"/>
    <property type="project" value="TreeGrafter"/>
</dbReference>
<sequence>MSGTKKLLTVKNPKDFHALLRRGQKTESPFFRVVVNRTSLSNSRFVFVAPKSVDRRSTKRNVLRRRLREWVRRNPNVFIHPSDFLIFIKKEAAGASRTNFYEDFKKTLERAAR</sequence>
<evidence type="ECO:0000256" key="3">
    <source>
        <dbReference type="ARBA" id="ARBA00022759"/>
    </source>
</evidence>
<dbReference type="Gene3D" id="3.30.230.10">
    <property type="match status" value="1"/>
</dbReference>
<dbReference type="InterPro" id="IPR014721">
    <property type="entry name" value="Ribsml_uS5_D2-typ_fold_subgr"/>
</dbReference>